<reference evidence="1 2" key="1">
    <citation type="submission" date="2018-01" db="EMBL/GenBank/DDBJ databases">
        <title>Comparison of the Chinese Bamboo Partridge and Red Junglefowl genome sequences highlights the importance of demography in genome evolution.</title>
        <authorList>
            <person name="Tiley G.P."/>
            <person name="Kimball R.T."/>
            <person name="Braun E.L."/>
            <person name="Burleigh J.G."/>
        </authorList>
    </citation>
    <scope>NUCLEOTIDE SEQUENCE [LARGE SCALE GENOMIC DNA]</scope>
    <source>
        <strain evidence="1">RTK389</strain>
        <tissue evidence="1">Blood</tissue>
    </source>
</reference>
<dbReference type="AlphaFoldDB" id="A0A2P4TEQ0"/>
<gene>
    <name evidence="1" type="ORF">CIB84_001406</name>
</gene>
<comment type="caution">
    <text evidence="1">The sequence shown here is derived from an EMBL/GenBank/DDBJ whole genome shotgun (WGS) entry which is preliminary data.</text>
</comment>
<evidence type="ECO:0000313" key="1">
    <source>
        <dbReference type="EMBL" id="POI34841.1"/>
    </source>
</evidence>
<proteinExistence type="predicted"/>
<evidence type="ECO:0000313" key="2">
    <source>
        <dbReference type="Proteomes" id="UP000237246"/>
    </source>
</evidence>
<keyword evidence="2" id="KW-1185">Reference proteome</keyword>
<name>A0A2P4TEQ0_BAMTH</name>
<sequence length="34" mass="3993">MGHFTEPMFYRRVAWRHQQRSADPTSPWAVCATA</sequence>
<dbReference type="EMBL" id="PPHD01001164">
    <property type="protein sequence ID" value="POI34841.1"/>
    <property type="molecule type" value="Genomic_DNA"/>
</dbReference>
<protein>
    <submittedName>
        <fullName evidence="1">Uncharacterized protein</fullName>
    </submittedName>
</protein>
<accession>A0A2P4TEQ0</accession>
<dbReference type="Proteomes" id="UP000237246">
    <property type="component" value="Unassembled WGS sequence"/>
</dbReference>
<organism evidence="1 2">
    <name type="scientific">Bambusicola thoracicus</name>
    <name type="common">Chinese bamboo-partridge</name>
    <name type="synonym">Perdix thoracica</name>
    <dbReference type="NCBI Taxonomy" id="9083"/>
    <lineage>
        <taxon>Eukaryota</taxon>
        <taxon>Metazoa</taxon>
        <taxon>Chordata</taxon>
        <taxon>Craniata</taxon>
        <taxon>Vertebrata</taxon>
        <taxon>Euteleostomi</taxon>
        <taxon>Archelosauria</taxon>
        <taxon>Archosauria</taxon>
        <taxon>Dinosauria</taxon>
        <taxon>Saurischia</taxon>
        <taxon>Theropoda</taxon>
        <taxon>Coelurosauria</taxon>
        <taxon>Aves</taxon>
        <taxon>Neognathae</taxon>
        <taxon>Galloanserae</taxon>
        <taxon>Galliformes</taxon>
        <taxon>Phasianidae</taxon>
        <taxon>Perdicinae</taxon>
        <taxon>Bambusicola</taxon>
    </lineage>
</organism>